<dbReference type="AlphaFoldDB" id="A0A3M2M332"/>
<keyword evidence="3" id="KW-1185">Reference proteome</keyword>
<feature type="compositionally biased region" description="Basic and acidic residues" evidence="1">
    <location>
        <begin position="1"/>
        <end position="22"/>
    </location>
</feature>
<reference evidence="2 3" key="1">
    <citation type="submission" date="2018-10" db="EMBL/GenBank/DDBJ databases">
        <title>Isolation, diversity and antifungal activity of actinobacteria from wheat.</title>
        <authorList>
            <person name="Han C."/>
        </authorList>
    </citation>
    <scope>NUCLEOTIDE SEQUENCE [LARGE SCALE GENOMIC DNA]</scope>
    <source>
        <strain evidence="2 3">NEAU-YY642</strain>
    </source>
</reference>
<feature type="compositionally biased region" description="Gly residues" evidence="1">
    <location>
        <begin position="38"/>
        <end position="50"/>
    </location>
</feature>
<proteinExistence type="predicted"/>
<dbReference type="EMBL" id="RFFJ01000018">
    <property type="protein sequence ID" value="RMI44154.1"/>
    <property type="molecule type" value="Genomic_DNA"/>
</dbReference>
<dbReference type="RefSeq" id="WP_122182750.1">
    <property type="nucleotide sequence ID" value="NZ_RFFJ01000018.1"/>
</dbReference>
<feature type="region of interest" description="Disordered" evidence="1">
    <location>
        <begin position="392"/>
        <end position="419"/>
    </location>
</feature>
<protein>
    <submittedName>
        <fullName evidence="2">Uncharacterized protein</fullName>
    </submittedName>
</protein>
<feature type="compositionally biased region" description="Basic and acidic residues" evidence="1">
    <location>
        <begin position="546"/>
        <end position="565"/>
    </location>
</feature>
<evidence type="ECO:0000256" key="1">
    <source>
        <dbReference type="SAM" id="MobiDB-lite"/>
    </source>
</evidence>
<comment type="caution">
    <text evidence="2">The sequence shown here is derived from an EMBL/GenBank/DDBJ whole genome shotgun (WGS) entry which is preliminary data.</text>
</comment>
<organism evidence="2 3">
    <name type="scientific">Streptomyces triticirhizae</name>
    <dbReference type="NCBI Taxonomy" id="2483353"/>
    <lineage>
        <taxon>Bacteria</taxon>
        <taxon>Bacillati</taxon>
        <taxon>Actinomycetota</taxon>
        <taxon>Actinomycetes</taxon>
        <taxon>Kitasatosporales</taxon>
        <taxon>Streptomycetaceae</taxon>
        <taxon>Streptomyces</taxon>
    </lineage>
</organism>
<gene>
    <name evidence="2" type="ORF">EBN88_06030</name>
</gene>
<accession>A0A3M2M332</accession>
<feature type="region of interest" description="Disordered" evidence="1">
    <location>
        <begin position="534"/>
        <end position="565"/>
    </location>
</feature>
<evidence type="ECO:0000313" key="3">
    <source>
        <dbReference type="Proteomes" id="UP000278673"/>
    </source>
</evidence>
<feature type="compositionally biased region" description="Basic and acidic residues" evidence="1">
    <location>
        <begin position="392"/>
        <end position="406"/>
    </location>
</feature>
<evidence type="ECO:0000313" key="2">
    <source>
        <dbReference type="EMBL" id="RMI44154.1"/>
    </source>
</evidence>
<name>A0A3M2M332_9ACTN</name>
<dbReference type="Proteomes" id="UP000278673">
    <property type="component" value="Unassembled WGS sequence"/>
</dbReference>
<feature type="region of interest" description="Disordered" evidence="1">
    <location>
        <begin position="243"/>
        <end position="266"/>
    </location>
</feature>
<feature type="region of interest" description="Disordered" evidence="1">
    <location>
        <begin position="626"/>
        <end position="660"/>
    </location>
</feature>
<feature type="compositionally biased region" description="Gly residues" evidence="1">
    <location>
        <begin position="253"/>
        <end position="264"/>
    </location>
</feature>
<sequence length="660" mass="65198">MTFHLVGRDAQRDRVDAGRGDDQGVGAVGADVEVDDGTPGGEPDGRGAAGEVGEAVEGADLPQQGLPALAVGAAPQAGGVGVRGVLVPGFARVGGAAQLLELPGQRRVVGAQRAQVGAQVERAGEQHAASAFQQGERPLGVAGREGAGGRVPRDAAPAAEPVLLVGAAQLARGQPGQQLDDGLERGHRLPVAAAGRGDVAPQQAGPHPRRHVGVGLAGGLAGGAERCGQVLGAGRVGRVPVVEGQRQRDGVDGAFGGVGRGGAQGAPAQLDRLVEVGGGRAGVRAQAVAGAQGEGEVAEAGLEERLVGGGVGEGGPALLHGPVDRGAVAGAPRQQHQQVAEGGLVGRPPVAASLGPADRGAHQGHGPAQRLGVVVPRVVAAQHGGELGARAREVGARRRDQPERGAARLQGERQVGGGADVVVAEPQRGAELGQHPAARGLGAEPGRPGPLPDLDGLVQVGQVPEPLVPGAQGAHQVGGVLGVGGVSGVGPDGGPQLVDGRLERGRVAGAGVAVQRLAPVGGAVAGALAVVGPRPEHAGGADEDAHDVGGGREPGGRGRGQDDALGRELGQDEARADPGQAVAGGADGALGREAEVRHHQDAEHADRQGPVRHGWARLPLEARTAQPRLGCSAPAEPRNAPSLTRAGERGGCGSRRAEAC</sequence>
<feature type="region of interest" description="Disordered" evidence="1">
    <location>
        <begin position="1"/>
        <end position="51"/>
    </location>
</feature>